<dbReference type="RefSeq" id="WP_096376457.1">
    <property type="nucleotide sequence ID" value="NZ_AP014940.1"/>
</dbReference>
<dbReference type="Proteomes" id="UP000218824">
    <property type="component" value="Chromosome"/>
</dbReference>
<dbReference type="GeneID" id="83062338"/>
<dbReference type="KEGG" id="lem:LEN_0425"/>
<gene>
    <name evidence="2" type="ORF">LEN_0425</name>
</gene>
<name>A0AAU9ACQ2_LYSEN</name>
<feature type="compositionally biased region" description="Low complexity" evidence="1">
    <location>
        <begin position="269"/>
        <end position="293"/>
    </location>
</feature>
<proteinExistence type="predicted"/>
<accession>A0AAU9ACQ2</accession>
<protein>
    <submittedName>
        <fullName evidence="2">Uncharacterized protein</fullName>
    </submittedName>
</protein>
<feature type="compositionally biased region" description="Low complexity" evidence="1">
    <location>
        <begin position="14"/>
        <end position="25"/>
    </location>
</feature>
<evidence type="ECO:0000313" key="3">
    <source>
        <dbReference type="Proteomes" id="UP000218824"/>
    </source>
</evidence>
<evidence type="ECO:0000256" key="1">
    <source>
        <dbReference type="SAM" id="MobiDB-lite"/>
    </source>
</evidence>
<feature type="region of interest" description="Disordered" evidence="1">
    <location>
        <begin position="265"/>
        <end position="293"/>
    </location>
</feature>
<reference evidence="2 3" key="1">
    <citation type="journal article" date="2017" name="DNA Res.">
        <title>Complete genome sequence and expression profile of the commercial lytic enzyme producer Lysobacter enzymogenes M497-1.</title>
        <authorList>
            <person name="Takami H."/>
            <person name="Toyoda A."/>
            <person name="Uchiyama I."/>
            <person name="Itoh T."/>
            <person name="Takaki Y."/>
            <person name="Arai W."/>
            <person name="Nishi S."/>
            <person name="Kawai M."/>
            <person name="Shinya K."/>
            <person name="Ikeda H."/>
        </authorList>
    </citation>
    <scope>NUCLEOTIDE SEQUENCE [LARGE SCALE GENOMIC DNA]</scope>
    <source>
        <strain evidence="2 3">M497-1</strain>
    </source>
</reference>
<sequence length="293" mass="31036">MGDPSKTVLGIHTNAGPGPNGEPAGLTDGHAWISVTRDGKTEVYGLWPNGHPRFANENPHPESNIRKGIEVGRGFEPTASRYIELTPEQEKKLDAALKEKVTWGYTNTCASWASDVTEKVTGQRISASELLGATGTPRQLYESINELEKKQPTAPDKGAPPVKPGEHGSSSLSAAEPAGPLKNAQDNAVYQAIRDKAPADVPDAAVAYAVLKANQDAKITQPGEVGAVAVRDEKLFVAGQTPGFVAAVDLKQPIPAVAEVDTQLAAHRQAQTPQQAVAQEQQQQTSQASFSRA</sequence>
<feature type="region of interest" description="Disordered" evidence="1">
    <location>
        <begin position="148"/>
        <end position="181"/>
    </location>
</feature>
<dbReference type="EMBL" id="AP014940">
    <property type="protein sequence ID" value="BAV95912.1"/>
    <property type="molecule type" value="Genomic_DNA"/>
</dbReference>
<organism evidence="2 3">
    <name type="scientific">Lysobacter enzymogenes</name>
    <dbReference type="NCBI Taxonomy" id="69"/>
    <lineage>
        <taxon>Bacteria</taxon>
        <taxon>Pseudomonadati</taxon>
        <taxon>Pseudomonadota</taxon>
        <taxon>Gammaproteobacteria</taxon>
        <taxon>Lysobacterales</taxon>
        <taxon>Lysobacteraceae</taxon>
        <taxon>Lysobacter</taxon>
    </lineage>
</organism>
<dbReference type="AlphaFoldDB" id="A0AAU9ACQ2"/>
<feature type="region of interest" description="Disordered" evidence="1">
    <location>
        <begin position="1"/>
        <end position="28"/>
    </location>
</feature>
<evidence type="ECO:0000313" key="2">
    <source>
        <dbReference type="EMBL" id="BAV95912.1"/>
    </source>
</evidence>